<dbReference type="InterPro" id="IPR058790">
    <property type="entry name" value="BSH_CusB"/>
</dbReference>
<comment type="similarity">
    <text evidence="1">Belongs to the membrane fusion protein (MFP) (TC 8.A.1) family.</text>
</comment>
<name>A0A9D1WBC8_9SPHI</name>
<dbReference type="GO" id="GO:0030288">
    <property type="term" value="C:outer membrane-bounded periplasmic space"/>
    <property type="evidence" value="ECO:0007669"/>
    <property type="project" value="TreeGrafter"/>
</dbReference>
<reference evidence="10" key="2">
    <citation type="submission" date="2021-04" db="EMBL/GenBank/DDBJ databases">
        <authorList>
            <person name="Gilroy R."/>
        </authorList>
    </citation>
    <scope>NUCLEOTIDE SEQUENCE</scope>
    <source>
        <strain evidence="10">1719</strain>
    </source>
</reference>
<dbReference type="FunFam" id="2.40.30.170:FF:000010">
    <property type="entry name" value="Efflux RND transporter periplasmic adaptor subunit"/>
    <property type="match status" value="1"/>
</dbReference>
<keyword evidence="2" id="KW-0813">Transport</keyword>
<dbReference type="Gene3D" id="2.40.420.20">
    <property type="match status" value="1"/>
</dbReference>
<dbReference type="Pfam" id="PF19335">
    <property type="entry name" value="HMBD"/>
    <property type="match status" value="1"/>
</dbReference>
<dbReference type="InterPro" id="IPR006143">
    <property type="entry name" value="RND_pump_MFP"/>
</dbReference>
<dbReference type="Proteomes" id="UP000824156">
    <property type="component" value="Unassembled WGS sequence"/>
</dbReference>
<comment type="caution">
    <text evidence="10">The sequence shown here is derived from an EMBL/GenBank/DDBJ whole genome shotgun (WGS) entry which is preliminary data.</text>
</comment>
<accession>A0A9D1WBC8</accession>
<dbReference type="InterPro" id="IPR021782">
    <property type="entry name" value="DUF3347"/>
</dbReference>
<evidence type="ECO:0000259" key="9">
    <source>
        <dbReference type="Pfam" id="PF25975"/>
    </source>
</evidence>
<feature type="domain" description="CusB-like beta-barrel" evidence="8">
    <location>
        <begin position="250"/>
        <end position="321"/>
    </location>
</feature>
<dbReference type="InterPro" id="IPR045800">
    <property type="entry name" value="HMBD"/>
</dbReference>
<dbReference type="InterPro" id="IPR058792">
    <property type="entry name" value="Beta-barrel_RND_2"/>
</dbReference>
<dbReference type="Pfam" id="PF25919">
    <property type="entry name" value="BSH_CusB"/>
    <property type="match status" value="1"/>
</dbReference>
<dbReference type="GO" id="GO:0015679">
    <property type="term" value="P:plasma membrane copper ion transport"/>
    <property type="evidence" value="ECO:0007669"/>
    <property type="project" value="TreeGrafter"/>
</dbReference>
<dbReference type="GO" id="GO:0022857">
    <property type="term" value="F:transmembrane transporter activity"/>
    <property type="evidence" value="ECO:0007669"/>
    <property type="project" value="InterPro"/>
</dbReference>
<dbReference type="GO" id="GO:0046914">
    <property type="term" value="F:transition metal ion binding"/>
    <property type="evidence" value="ECO:0007669"/>
    <property type="project" value="TreeGrafter"/>
</dbReference>
<dbReference type="InterPro" id="IPR058791">
    <property type="entry name" value="3HB_CusB"/>
</dbReference>
<dbReference type="Pfam" id="PF11827">
    <property type="entry name" value="DUF3347"/>
    <property type="match status" value="1"/>
</dbReference>
<evidence type="ECO:0000259" key="6">
    <source>
        <dbReference type="Pfam" id="PF25869"/>
    </source>
</evidence>
<sequence length="575" mass="63696">MKKLDKKSLRLIIITLVVGFFLGWVFTRNSSSEATSVASTESDEEVIYTCSMHPEIRQSEPGDCPLCGMDLTPLQNEGESTLPPNALRMSETAMQLAQVQTQEVGFGGEEREVALSGKVTLNEERVYSQAVHIEGRVEELAVNSLGQYVKKGQLVAKIYSPELIAAQKELIQAAEQSTSFPHLLEAVKQKLALWKLTPQQIDAIVESKTIKETMEVYADHNGYVVSKEVEKGDYLQQGQSIFQIADMSRLWVVFDVFEKDALVIQRGQKVLYSFASYPGREFEGTLDIIEPILNPDTRTLRARMVIANSDMKWRPEMLVKGKVILTNLGGSKDLMVPKSAVMWTGKHSVVYVKHTSDGHIGFEMRPVVLGDSYGKNYLVLEGLDAGEEVVVNGTFSVDAAAQLANRPSMMNHTHPATQRIEIPELDFSGADGDVLKGLMRDYLTLKDHLASDQYEESFKVFSNLHAKIVDAKRASISSALKGAFEELLALKGLTSSDIKSAADIEKLRTSFQPLSNFFIGIVAKNGTLGQRLYVQHCPMAFDDQGADWISTESEIFNPYFGSAMLRCGEVTQTLG</sequence>
<dbReference type="Gene3D" id="2.40.30.170">
    <property type="match status" value="1"/>
</dbReference>
<keyword evidence="3" id="KW-1133">Transmembrane helix</keyword>
<dbReference type="Pfam" id="PF25869">
    <property type="entry name" value="3HB_CusB"/>
    <property type="match status" value="1"/>
</dbReference>
<evidence type="ECO:0000313" key="10">
    <source>
        <dbReference type="EMBL" id="HIX55187.1"/>
    </source>
</evidence>
<gene>
    <name evidence="10" type="ORF">H9853_09175</name>
</gene>
<evidence type="ECO:0000259" key="4">
    <source>
        <dbReference type="Pfam" id="PF11827"/>
    </source>
</evidence>
<dbReference type="AlphaFoldDB" id="A0A9D1WBC8"/>
<feature type="domain" description="CusB-like three alpha-helical bundle" evidence="6">
    <location>
        <begin position="162"/>
        <end position="210"/>
    </location>
</feature>
<evidence type="ECO:0000259" key="8">
    <source>
        <dbReference type="Pfam" id="PF25954"/>
    </source>
</evidence>
<reference evidence="10" key="1">
    <citation type="journal article" date="2021" name="PeerJ">
        <title>Extensive microbial diversity within the chicken gut microbiome revealed by metagenomics and culture.</title>
        <authorList>
            <person name="Gilroy R."/>
            <person name="Ravi A."/>
            <person name="Getino M."/>
            <person name="Pursley I."/>
            <person name="Horton D.L."/>
            <person name="Alikhan N.F."/>
            <person name="Baker D."/>
            <person name="Gharbi K."/>
            <person name="Hall N."/>
            <person name="Watson M."/>
            <person name="Adriaenssens E.M."/>
            <person name="Foster-Nyarko E."/>
            <person name="Jarju S."/>
            <person name="Secka A."/>
            <person name="Antonio M."/>
            <person name="Oren A."/>
            <person name="Chaudhuri R.R."/>
            <person name="La Ragione R."/>
            <person name="Hildebrand F."/>
            <person name="Pallen M.J."/>
        </authorList>
    </citation>
    <scope>NUCLEOTIDE SEQUENCE</scope>
    <source>
        <strain evidence="10">1719</strain>
    </source>
</reference>
<feature type="domain" description="CusB-like barrel-sandwich hybrid" evidence="7">
    <location>
        <begin position="133"/>
        <end position="245"/>
    </location>
</feature>
<evidence type="ECO:0000256" key="2">
    <source>
        <dbReference type="ARBA" id="ARBA00022448"/>
    </source>
</evidence>
<evidence type="ECO:0000256" key="3">
    <source>
        <dbReference type="SAM" id="Phobius"/>
    </source>
</evidence>
<dbReference type="GO" id="GO:0016020">
    <property type="term" value="C:membrane"/>
    <property type="evidence" value="ECO:0007669"/>
    <property type="project" value="InterPro"/>
</dbReference>
<keyword evidence="3" id="KW-0812">Transmembrane</keyword>
<protein>
    <submittedName>
        <fullName evidence="10">Efflux RND transporter periplasmic adaptor subunit</fullName>
    </submittedName>
</protein>
<dbReference type="Pfam" id="PF25954">
    <property type="entry name" value="Beta-barrel_RND_2"/>
    <property type="match status" value="1"/>
</dbReference>
<dbReference type="Pfam" id="PF25975">
    <property type="entry name" value="CzcB_C"/>
    <property type="match status" value="1"/>
</dbReference>
<feature type="domain" description="DUF3347" evidence="4">
    <location>
        <begin position="439"/>
        <end position="527"/>
    </location>
</feature>
<dbReference type="InterPro" id="IPR058649">
    <property type="entry name" value="CzcB_C"/>
</dbReference>
<evidence type="ECO:0000259" key="5">
    <source>
        <dbReference type="Pfam" id="PF19335"/>
    </source>
</evidence>
<dbReference type="PANTHER" id="PTHR30097:SF15">
    <property type="entry name" value="CATION EFFLUX SYSTEM PROTEIN CUSB"/>
    <property type="match status" value="1"/>
</dbReference>
<proteinExistence type="inferred from homology"/>
<dbReference type="SUPFAM" id="SSF111369">
    <property type="entry name" value="HlyD-like secretion proteins"/>
    <property type="match status" value="1"/>
</dbReference>
<feature type="domain" description="CzcB-like C-terminal circularly permuted SH3-like" evidence="9">
    <location>
        <begin position="334"/>
        <end position="396"/>
    </location>
</feature>
<feature type="domain" description="Heavy metal binding" evidence="5">
    <location>
        <begin position="48"/>
        <end position="73"/>
    </location>
</feature>
<dbReference type="GO" id="GO:0060003">
    <property type="term" value="P:copper ion export"/>
    <property type="evidence" value="ECO:0007669"/>
    <property type="project" value="TreeGrafter"/>
</dbReference>
<keyword evidence="3" id="KW-0472">Membrane</keyword>
<evidence type="ECO:0000259" key="7">
    <source>
        <dbReference type="Pfam" id="PF25919"/>
    </source>
</evidence>
<dbReference type="PANTHER" id="PTHR30097">
    <property type="entry name" value="CATION EFFLUX SYSTEM PROTEIN CUSB"/>
    <property type="match status" value="1"/>
</dbReference>
<dbReference type="InterPro" id="IPR051909">
    <property type="entry name" value="MFP_Cation_Efflux"/>
</dbReference>
<dbReference type="EMBL" id="DXEZ01000251">
    <property type="protein sequence ID" value="HIX55187.1"/>
    <property type="molecule type" value="Genomic_DNA"/>
</dbReference>
<evidence type="ECO:0000313" key="11">
    <source>
        <dbReference type="Proteomes" id="UP000824156"/>
    </source>
</evidence>
<evidence type="ECO:0000256" key="1">
    <source>
        <dbReference type="ARBA" id="ARBA00009477"/>
    </source>
</evidence>
<organism evidence="10 11">
    <name type="scientific">Candidatus Sphingobacterium stercoripullorum</name>
    <dbReference type="NCBI Taxonomy" id="2838759"/>
    <lineage>
        <taxon>Bacteria</taxon>
        <taxon>Pseudomonadati</taxon>
        <taxon>Bacteroidota</taxon>
        <taxon>Sphingobacteriia</taxon>
        <taxon>Sphingobacteriales</taxon>
        <taxon>Sphingobacteriaceae</taxon>
        <taxon>Sphingobacterium</taxon>
    </lineage>
</organism>
<feature type="transmembrane region" description="Helical" evidence="3">
    <location>
        <begin position="9"/>
        <end position="26"/>
    </location>
</feature>
<dbReference type="NCBIfam" id="TIGR01730">
    <property type="entry name" value="RND_mfp"/>
    <property type="match status" value="1"/>
</dbReference>